<proteinExistence type="inferred from homology"/>
<comment type="caution">
    <text evidence="7">The sequence shown here is derived from an EMBL/GenBank/DDBJ whole genome shotgun (WGS) entry which is preliminary data.</text>
</comment>
<organism evidence="7 8">
    <name type="scientific">Affinibrenneria salicis</name>
    <dbReference type="NCBI Taxonomy" id="2590031"/>
    <lineage>
        <taxon>Bacteria</taxon>
        <taxon>Pseudomonadati</taxon>
        <taxon>Pseudomonadota</taxon>
        <taxon>Gammaproteobacteria</taxon>
        <taxon>Enterobacterales</taxon>
        <taxon>Pectobacteriaceae</taxon>
        <taxon>Affinibrenneria</taxon>
    </lineage>
</organism>
<feature type="domain" description="TauD/TfdA-like" evidence="6">
    <location>
        <begin position="4"/>
        <end position="273"/>
    </location>
</feature>
<dbReference type="EMBL" id="VYKJ01000024">
    <property type="protein sequence ID" value="KAA8995003.1"/>
    <property type="molecule type" value="Genomic_DNA"/>
</dbReference>
<dbReference type="PANTHER" id="PTHR30468:SF1">
    <property type="entry name" value="ALPHA-KETOGLUTARATE-DEPENDENT SULFONATE DIOXYGENASE"/>
    <property type="match status" value="1"/>
</dbReference>
<protein>
    <submittedName>
        <fullName evidence="7">TauD/TfdA family dioxygenase</fullName>
    </submittedName>
</protein>
<dbReference type="PANTHER" id="PTHR30468">
    <property type="entry name" value="ALPHA-KETOGLUTARATE-DEPENDENT SULFONATE DIOXYGENASE"/>
    <property type="match status" value="1"/>
</dbReference>
<dbReference type="InterPro" id="IPR003819">
    <property type="entry name" value="TauD/TfdA-like"/>
</dbReference>
<dbReference type="InterPro" id="IPR051323">
    <property type="entry name" value="AtsK-like"/>
</dbReference>
<dbReference type="SUPFAM" id="SSF51197">
    <property type="entry name" value="Clavaminate synthase-like"/>
    <property type="match status" value="1"/>
</dbReference>
<evidence type="ECO:0000313" key="8">
    <source>
        <dbReference type="Proteomes" id="UP000335415"/>
    </source>
</evidence>
<evidence type="ECO:0000256" key="1">
    <source>
        <dbReference type="ARBA" id="ARBA00005896"/>
    </source>
</evidence>
<accession>A0A5J5FR18</accession>
<dbReference type="GO" id="GO:0006790">
    <property type="term" value="P:sulfur compound metabolic process"/>
    <property type="evidence" value="ECO:0007669"/>
    <property type="project" value="TreeGrafter"/>
</dbReference>
<dbReference type="InterPro" id="IPR042098">
    <property type="entry name" value="TauD-like_sf"/>
</dbReference>
<dbReference type="Proteomes" id="UP000335415">
    <property type="component" value="Unassembled WGS sequence"/>
</dbReference>
<evidence type="ECO:0000256" key="4">
    <source>
        <dbReference type="ARBA" id="ARBA00023002"/>
    </source>
</evidence>
<dbReference type="GO" id="GO:0046872">
    <property type="term" value="F:metal ion binding"/>
    <property type="evidence" value="ECO:0007669"/>
    <property type="project" value="UniProtKB-KW"/>
</dbReference>
<dbReference type="GO" id="GO:0000908">
    <property type="term" value="F:taurine dioxygenase activity"/>
    <property type="evidence" value="ECO:0007669"/>
    <property type="project" value="TreeGrafter"/>
</dbReference>
<keyword evidence="8" id="KW-1185">Reference proteome</keyword>
<keyword evidence="2" id="KW-0479">Metal-binding</keyword>
<evidence type="ECO:0000256" key="3">
    <source>
        <dbReference type="ARBA" id="ARBA00022964"/>
    </source>
</evidence>
<dbReference type="Gene3D" id="3.60.130.10">
    <property type="entry name" value="Clavaminate synthase-like"/>
    <property type="match status" value="1"/>
</dbReference>
<sequence length="285" mass="32525">MLELRPLTPHIGVEILNLDATQEMDDATFAALRAALNDHSVLLLRNQPVTEAQHVAFARRFGELQVHVLRQFLTTPYPELYVLSNVKQGDKPIGNHKEGWNWHSDWSYLDVPCFGSVLHAVEVPPVGADTLFSSMYAAYEALDEETKRRILPLKAVHSYSTYYAKAFADREPLSEEQKAATPDVVHPVVRRHQETGKPSLFVGQDIVKEILGLPKEEGDALLARLNAHAVSEAFTYRHKWRQHDLLIWDNRCTMHQATPYDDQAYRRVMHRATVKGSERPRAIME</sequence>
<evidence type="ECO:0000256" key="2">
    <source>
        <dbReference type="ARBA" id="ARBA00022723"/>
    </source>
</evidence>
<reference evidence="7 8" key="1">
    <citation type="submission" date="2019-09" db="EMBL/GenBank/DDBJ databases">
        <authorList>
            <person name="Li Y."/>
        </authorList>
    </citation>
    <scope>NUCLEOTIDE SEQUENCE [LARGE SCALE GENOMIC DNA]</scope>
    <source>
        <strain evidence="7 8">L3-3HA</strain>
    </source>
</reference>
<comment type="similarity">
    <text evidence="1">Belongs to the TfdA dioxygenase family.</text>
</comment>
<evidence type="ECO:0000313" key="7">
    <source>
        <dbReference type="EMBL" id="KAA8995003.1"/>
    </source>
</evidence>
<evidence type="ECO:0000259" key="6">
    <source>
        <dbReference type="Pfam" id="PF02668"/>
    </source>
</evidence>
<keyword evidence="4" id="KW-0560">Oxidoreductase</keyword>
<dbReference type="GO" id="GO:0005737">
    <property type="term" value="C:cytoplasm"/>
    <property type="evidence" value="ECO:0007669"/>
    <property type="project" value="TreeGrafter"/>
</dbReference>
<dbReference type="AlphaFoldDB" id="A0A5J5FR18"/>
<keyword evidence="3 7" id="KW-0223">Dioxygenase</keyword>
<evidence type="ECO:0000256" key="5">
    <source>
        <dbReference type="ARBA" id="ARBA00023004"/>
    </source>
</evidence>
<dbReference type="Pfam" id="PF02668">
    <property type="entry name" value="TauD"/>
    <property type="match status" value="1"/>
</dbReference>
<dbReference type="OrthoDB" id="581608at2"/>
<name>A0A5J5FR18_9GAMM</name>
<keyword evidence="5" id="KW-0408">Iron</keyword>
<gene>
    <name evidence="7" type="ORF">FJU30_25500</name>
</gene>